<dbReference type="CDD" id="cd02644">
    <property type="entry name" value="R3H_jag"/>
    <property type="match status" value="1"/>
</dbReference>
<dbReference type="Proteomes" id="UP000280960">
    <property type="component" value="Chromosome"/>
</dbReference>
<dbReference type="AlphaFoldDB" id="A0A3G2R9H0"/>
<keyword evidence="3 6" id="KW-0133">Cell shape</keyword>
<keyword evidence="2 6" id="KW-0694">RNA-binding</keyword>
<dbReference type="Pfam" id="PF01424">
    <property type="entry name" value="R3H"/>
    <property type="match status" value="1"/>
</dbReference>
<dbReference type="InterPro" id="IPR015946">
    <property type="entry name" value="KH_dom-like_a/b"/>
</dbReference>
<evidence type="ECO:0000256" key="5">
    <source>
        <dbReference type="ARBA" id="ARBA00023316"/>
    </source>
</evidence>
<keyword evidence="4 6" id="KW-0143">Chaperone</keyword>
<feature type="coiled-coil region" evidence="7">
    <location>
        <begin position="1"/>
        <end position="39"/>
    </location>
</feature>
<dbReference type="EMBL" id="CP033169">
    <property type="protein sequence ID" value="AYO32130.1"/>
    <property type="molecule type" value="Genomic_DNA"/>
</dbReference>
<evidence type="ECO:0000313" key="9">
    <source>
        <dbReference type="EMBL" id="AYO32130.1"/>
    </source>
</evidence>
<evidence type="ECO:0000256" key="3">
    <source>
        <dbReference type="ARBA" id="ARBA00022960"/>
    </source>
</evidence>
<keyword evidence="10" id="KW-1185">Reference proteome</keyword>
<keyword evidence="7" id="KW-0175">Coiled coil</keyword>
<dbReference type="NCBIfam" id="NF041568">
    <property type="entry name" value="Jag_EloR"/>
    <property type="match status" value="1"/>
</dbReference>
<dbReference type="InterPro" id="IPR039247">
    <property type="entry name" value="KhpB"/>
</dbReference>
<dbReference type="Gene3D" id="3.30.300.20">
    <property type="match status" value="1"/>
</dbReference>
<dbReference type="InterPro" id="IPR038247">
    <property type="entry name" value="Jag_N_dom_sf"/>
</dbReference>
<dbReference type="InterPro" id="IPR032782">
    <property type="entry name" value="KhpB_N"/>
</dbReference>
<comment type="function">
    <text evidence="6">A probable RNA chaperone. Forms a complex with KhpA which binds to cellular RNA and controls its expression. Plays a role in peptidoglycan (PG) homeostasis and cell length regulation.</text>
</comment>
<evidence type="ECO:0000256" key="1">
    <source>
        <dbReference type="ARBA" id="ARBA00022490"/>
    </source>
</evidence>
<evidence type="ECO:0000256" key="7">
    <source>
        <dbReference type="SAM" id="Coils"/>
    </source>
</evidence>
<dbReference type="PROSITE" id="PS51061">
    <property type="entry name" value="R3H"/>
    <property type="match status" value="1"/>
</dbReference>
<comment type="domain">
    <text evidence="6">Has an N-terminal Jag-N domain and 2 RNA-binding domains (KH and R3H).</text>
</comment>
<dbReference type="InterPro" id="IPR034079">
    <property type="entry name" value="R3H_KhpB"/>
</dbReference>
<dbReference type="GO" id="GO:0008360">
    <property type="term" value="P:regulation of cell shape"/>
    <property type="evidence" value="ECO:0007669"/>
    <property type="project" value="UniProtKB-KW"/>
</dbReference>
<dbReference type="InterPro" id="IPR001374">
    <property type="entry name" value="R3H_dom"/>
</dbReference>
<dbReference type="Gene3D" id="3.30.1370.50">
    <property type="entry name" value="R3H-like domain"/>
    <property type="match status" value="1"/>
</dbReference>
<dbReference type="GO" id="GO:0009252">
    <property type="term" value="P:peptidoglycan biosynthetic process"/>
    <property type="evidence" value="ECO:0007669"/>
    <property type="project" value="UniProtKB-UniRule"/>
</dbReference>
<proteinExistence type="inferred from homology"/>
<dbReference type="PANTHER" id="PTHR35800:SF1">
    <property type="entry name" value="RNA-BINDING PROTEIN KHPB"/>
    <property type="match status" value="1"/>
</dbReference>
<organism evidence="9 10">
    <name type="scientific">Biomaibacter acetigenes</name>
    <dbReference type="NCBI Taxonomy" id="2316383"/>
    <lineage>
        <taxon>Bacteria</taxon>
        <taxon>Bacillati</taxon>
        <taxon>Bacillota</taxon>
        <taxon>Clostridia</taxon>
        <taxon>Thermosediminibacterales</taxon>
        <taxon>Tepidanaerobacteraceae</taxon>
        <taxon>Biomaibacter</taxon>
    </lineage>
</organism>
<dbReference type="Pfam" id="PF13083">
    <property type="entry name" value="KH_KhpA-B"/>
    <property type="match status" value="1"/>
</dbReference>
<accession>A0A3G2R9H0</accession>
<dbReference type="RefSeq" id="WP_120765145.1">
    <property type="nucleotide sequence ID" value="NZ_CP033169.1"/>
</dbReference>
<reference evidence="9 10" key="1">
    <citation type="submission" date="2018-10" db="EMBL/GenBank/DDBJ databases">
        <authorList>
            <person name="Zhang X."/>
        </authorList>
    </citation>
    <scope>NUCLEOTIDE SEQUENCE [LARGE SCALE GENOMIC DNA]</scope>
    <source>
        <strain evidence="9 10">SK-G1</strain>
    </source>
</reference>
<dbReference type="SUPFAM" id="SSF82708">
    <property type="entry name" value="R3H domain"/>
    <property type="match status" value="1"/>
</dbReference>
<comment type="similarity">
    <text evidence="6">Belongs to the KhpB RNA-binding protein family.</text>
</comment>
<dbReference type="InterPro" id="IPR038008">
    <property type="entry name" value="Jag_KH"/>
</dbReference>
<comment type="subunit">
    <text evidence="6">Forms a complex with KhpA.</text>
</comment>
<feature type="domain" description="R3H" evidence="8">
    <location>
        <begin position="140"/>
        <end position="205"/>
    </location>
</feature>
<dbReference type="PANTHER" id="PTHR35800">
    <property type="entry name" value="PROTEIN JAG"/>
    <property type="match status" value="1"/>
</dbReference>
<sequence>MKSVEKQAKTVDEAIELALKELNIKKEKAKIEVLEEGNRGILGFLSKAARVRVTQKDNPGERAVEFLKGLVKHFKIDPKIEMHEEDKDTIKITFEGKNVGALIGKHGSTLDAIQYLTSLVANRGNENYKRIILDAEDYRKKREEALERLAKNMARRVKETKKSVILEPMLPNERRIIHTALQGDSMVNTRSIGEEPNRRVVISLK</sequence>
<evidence type="ECO:0000256" key="6">
    <source>
        <dbReference type="HAMAP-Rule" id="MF_00867"/>
    </source>
</evidence>
<dbReference type="CDD" id="cd02414">
    <property type="entry name" value="KH-II_Jag"/>
    <property type="match status" value="1"/>
</dbReference>
<evidence type="ECO:0000259" key="8">
    <source>
        <dbReference type="PROSITE" id="PS51061"/>
    </source>
</evidence>
<comment type="caution">
    <text evidence="6">Lacks conserved residue(s) required for the propagation of feature annotation.</text>
</comment>
<dbReference type="PROSITE" id="PS50084">
    <property type="entry name" value="KH_TYPE_1"/>
    <property type="match status" value="1"/>
</dbReference>
<dbReference type="InterPro" id="IPR036867">
    <property type="entry name" value="R3H_dom_sf"/>
</dbReference>
<dbReference type="SMART" id="SM01245">
    <property type="entry name" value="Jag_N"/>
    <property type="match status" value="1"/>
</dbReference>
<dbReference type="GO" id="GO:0005737">
    <property type="term" value="C:cytoplasm"/>
    <property type="evidence" value="ECO:0007669"/>
    <property type="project" value="UniProtKB-SubCell"/>
</dbReference>
<evidence type="ECO:0000256" key="4">
    <source>
        <dbReference type="ARBA" id="ARBA00023186"/>
    </source>
</evidence>
<dbReference type="GO" id="GO:0071555">
    <property type="term" value="P:cell wall organization"/>
    <property type="evidence" value="ECO:0007669"/>
    <property type="project" value="UniProtKB-KW"/>
</dbReference>
<feature type="coiled-coil region" evidence="7">
    <location>
        <begin position="128"/>
        <end position="163"/>
    </location>
</feature>
<dbReference type="Pfam" id="PF14804">
    <property type="entry name" value="Jag_N"/>
    <property type="match status" value="1"/>
</dbReference>
<keyword evidence="5 6" id="KW-0961">Cell wall biogenesis/degradation</keyword>
<protein>
    <recommendedName>
        <fullName evidence="6">RNA-binding protein KhpB</fullName>
    </recommendedName>
    <alternativeName>
        <fullName evidence="6">RNA-binding protein EloR</fullName>
    </alternativeName>
</protein>
<name>A0A3G2R9H0_9FIRM</name>
<gene>
    <name evidence="6" type="primary">khpB</name>
    <name evidence="6" type="synonym">eloR</name>
    <name evidence="9" type="ORF">D2962_17340</name>
</gene>
<dbReference type="GO" id="GO:0003723">
    <property type="term" value="F:RNA binding"/>
    <property type="evidence" value="ECO:0007669"/>
    <property type="project" value="UniProtKB-UniRule"/>
</dbReference>
<keyword evidence="1 6" id="KW-0963">Cytoplasm</keyword>
<comment type="subcellular location">
    <subcellularLocation>
        <location evidence="6">Cytoplasm</location>
    </subcellularLocation>
</comment>
<evidence type="ECO:0000313" key="10">
    <source>
        <dbReference type="Proteomes" id="UP000280960"/>
    </source>
</evidence>
<dbReference type="KEGG" id="bacg:D2962_17340"/>
<dbReference type="Gene3D" id="3.30.30.80">
    <property type="entry name" value="probable RNA-binding protein from clostridium symbiosum atcc 14940"/>
    <property type="match status" value="1"/>
</dbReference>
<dbReference type="SMART" id="SM00393">
    <property type="entry name" value="R3H"/>
    <property type="match status" value="1"/>
</dbReference>
<evidence type="ECO:0000256" key="2">
    <source>
        <dbReference type="ARBA" id="ARBA00022884"/>
    </source>
</evidence>
<dbReference type="HAMAP" id="MF_00867">
    <property type="entry name" value="KhpB"/>
    <property type="match status" value="1"/>
</dbReference>